<dbReference type="RefSeq" id="WP_092868395.1">
    <property type="nucleotide sequence ID" value="NZ_FPCH01000003.1"/>
</dbReference>
<evidence type="ECO:0000256" key="1">
    <source>
        <dbReference type="SAM" id="MobiDB-lite"/>
    </source>
</evidence>
<keyword evidence="2" id="KW-1133">Transmembrane helix</keyword>
<evidence type="ECO:0000313" key="4">
    <source>
        <dbReference type="Proteomes" id="UP000199423"/>
    </source>
</evidence>
<organism evidence="3 4">
    <name type="scientific">Hyphomicrobium facile</name>
    <dbReference type="NCBI Taxonomy" id="51670"/>
    <lineage>
        <taxon>Bacteria</taxon>
        <taxon>Pseudomonadati</taxon>
        <taxon>Pseudomonadota</taxon>
        <taxon>Alphaproteobacteria</taxon>
        <taxon>Hyphomicrobiales</taxon>
        <taxon>Hyphomicrobiaceae</taxon>
        <taxon>Hyphomicrobium</taxon>
    </lineage>
</organism>
<keyword evidence="4" id="KW-1185">Reference proteome</keyword>
<dbReference type="EMBL" id="FPCH01000003">
    <property type="protein sequence ID" value="SFV36853.1"/>
    <property type="molecule type" value="Genomic_DNA"/>
</dbReference>
<evidence type="ECO:0000256" key="2">
    <source>
        <dbReference type="SAM" id="Phobius"/>
    </source>
</evidence>
<evidence type="ECO:0000313" key="3">
    <source>
        <dbReference type="EMBL" id="SFV36853.1"/>
    </source>
</evidence>
<feature type="region of interest" description="Disordered" evidence="1">
    <location>
        <begin position="79"/>
        <end position="101"/>
    </location>
</feature>
<dbReference type="AlphaFoldDB" id="A0A1I7NQF5"/>
<sequence>MQQKFVYHPLNRTNRPRAHAASAKLVVSEYLAYVAMLSIAVVIAIITFAYAANITVRWLHAVAGPNYFASTTQPIARPSETITAPTKFTTLPTTETAGVKN</sequence>
<protein>
    <submittedName>
        <fullName evidence="3">Uncharacterized protein</fullName>
    </submittedName>
</protein>
<feature type="compositionally biased region" description="Low complexity" evidence="1">
    <location>
        <begin position="81"/>
        <end position="101"/>
    </location>
</feature>
<dbReference type="OrthoDB" id="7933538at2"/>
<keyword evidence="2" id="KW-0812">Transmembrane</keyword>
<reference evidence="4" key="1">
    <citation type="submission" date="2016-10" db="EMBL/GenBank/DDBJ databases">
        <authorList>
            <person name="Varghese N."/>
            <person name="Submissions S."/>
        </authorList>
    </citation>
    <scope>NUCLEOTIDE SEQUENCE [LARGE SCALE GENOMIC DNA]</scope>
    <source>
        <strain evidence="4">DSM 1565</strain>
    </source>
</reference>
<dbReference type="Proteomes" id="UP000199423">
    <property type="component" value="Unassembled WGS sequence"/>
</dbReference>
<feature type="transmembrane region" description="Helical" evidence="2">
    <location>
        <begin position="30"/>
        <end position="51"/>
    </location>
</feature>
<gene>
    <name evidence="3" type="ORF">SAMN04488557_2838</name>
</gene>
<name>A0A1I7NQF5_9HYPH</name>
<keyword evidence="2" id="KW-0472">Membrane</keyword>
<proteinExistence type="predicted"/>
<accession>A0A1I7NQF5</accession>